<proteinExistence type="predicted"/>
<keyword evidence="1" id="KW-0812">Transmembrane</keyword>
<sequence>GEIVYGSFKSGKPQCHLNNLRNILLPAVNILSIFSMFLSFSYILVLNSHYVILTN</sequence>
<keyword evidence="1" id="KW-1133">Transmembrane helix</keyword>
<comment type="caution">
    <text evidence="2">The sequence shown here is derived from an EMBL/GenBank/DDBJ whole genome shotgun (WGS) entry which is preliminary data.</text>
</comment>
<reference evidence="2" key="1">
    <citation type="journal article" date="2014" name="Front. Microbiol.">
        <title>High frequency of phylogenetically diverse reductive dehalogenase-homologous genes in deep subseafloor sedimentary metagenomes.</title>
        <authorList>
            <person name="Kawai M."/>
            <person name="Futagami T."/>
            <person name="Toyoda A."/>
            <person name="Takaki Y."/>
            <person name="Nishi S."/>
            <person name="Hori S."/>
            <person name="Arai W."/>
            <person name="Tsubouchi T."/>
            <person name="Morono Y."/>
            <person name="Uchiyama I."/>
            <person name="Ito T."/>
            <person name="Fujiyama A."/>
            <person name="Inagaki F."/>
            <person name="Takami H."/>
        </authorList>
    </citation>
    <scope>NUCLEOTIDE SEQUENCE</scope>
    <source>
        <strain evidence="2">Expedition CK06-06</strain>
    </source>
</reference>
<gene>
    <name evidence="2" type="ORF">S01H4_62992</name>
</gene>
<organism evidence="2">
    <name type="scientific">marine sediment metagenome</name>
    <dbReference type="NCBI Taxonomy" id="412755"/>
    <lineage>
        <taxon>unclassified sequences</taxon>
        <taxon>metagenomes</taxon>
        <taxon>ecological metagenomes</taxon>
    </lineage>
</organism>
<protein>
    <submittedName>
        <fullName evidence="2">Uncharacterized protein</fullName>
    </submittedName>
</protein>
<accession>X1E0B5</accession>
<feature type="transmembrane region" description="Helical" evidence="1">
    <location>
        <begin position="23"/>
        <end position="45"/>
    </location>
</feature>
<evidence type="ECO:0000313" key="2">
    <source>
        <dbReference type="EMBL" id="GAH10614.1"/>
    </source>
</evidence>
<dbReference type="AlphaFoldDB" id="X1E0B5"/>
<evidence type="ECO:0000256" key="1">
    <source>
        <dbReference type="SAM" id="Phobius"/>
    </source>
</evidence>
<dbReference type="EMBL" id="BART01037744">
    <property type="protein sequence ID" value="GAH10614.1"/>
    <property type="molecule type" value="Genomic_DNA"/>
</dbReference>
<keyword evidence="1" id="KW-0472">Membrane</keyword>
<name>X1E0B5_9ZZZZ</name>
<feature type="non-terminal residue" evidence="2">
    <location>
        <position position="1"/>
    </location>
</feature>